<name>A7K908_9PHYC</name>
<sequence>MTRARPFIMISSITLQAMPWSCSIKIPCHELLNSTIDRDGVENRLIFSMALTCVSLIDCRHVIFVLIQSIPECEDFAIFKSSFAVPIVRPDLSVRGSLFQIFLYSSSGF</sequence>
<gene>
    <name evidence="1" type="primary">z398L</name>
    <name evidence="1" type="ORF">ATCV1_z398L</name>
</gene>
<dbReference type="RefSeq" id="YP_001426879.1">
    <property type="nucleotide sequence ID" value="NC_008724.1"/>
</dbReference>
<dbReference type="Proteomes" id="UP000202420">
    <property type="component" value="Segment"/>
</dbReference>
<dbReference type="KEGG" id="vg:5470464"/>
<keyword evidence="2" id="KW-1185">Reference proteome</keyword>
<dbReference type="EMBL" id="EF101928">
    <property type="protein sequence ID" value="ABT16532.1"/>
    <property type="molecule type" value="Genomic_DNA"/>
</dbReference>
<reference evidence="1 2" key="1">
    <citation type="submission" date="2006-09" db="EMBL/GenBank/DDBJ databases">
        <title>Sequence and annotation of the 288-kb ATCV-1 virus that infects an endosymbiotic Chlorella strain of the heliozoon Acanthocystis turfacea.</title>
        <authorList>
            <person name="Fitzgerald L.A."/>
            <person name="Graves M.V."/>
            <person name="Li X."/>
            <person name="Pfitzner A.J.P."/>
            <person name="Hartigan J."/>
            <person name="Van Etten J.L."/>
        </authorList>
    </citation>
    <scope>NUCLEOTIDE SEQUENCE [LARGE SCALE GENOMIC DNA]</scope>
    <source>
        <strain evidence="1 2">ATCV-1</strain>
    </source>
</reference>
<dbReference type="GeneID" id="5470464"/>
<accession>A7K908</accession>
<evidence type="ECO:0000313" key="2">
    <source>
        <dbReference type="Proteomes" id="UP000202420"/>
    </source>
</evidence>
<protein>
    <submittedName>
        <fullName evidence="1">Uncharacterized protein z398L</fullName>
    </submittedName>
</protein>
<organism evidence="1 2">
    <name type="scientific">Chlorovirus heliozoae</name>
    <dbReference type="NCBI Taxonomy" id="322019"/>
    <lineage>
        <taxon>Viruses</taxon>
        <taxon>Varidnaviria</taxon>
        <taxon>Bamfordvirae</taxon>
        <taxon>Nucleocytoviricota</taxon>
        <taxon>Megaviricetes</taxon>
        <taxon>Algavirales</taxon>
        <taxon>Phycodnaviridae</taxon>
        <taxon>Chlorovirus</taxon>
    </lineage>
</organism>
<proteinExistence type="predicted"/>
<evidence type="ECO:0000313" key="1">
    <source>
        <dbReference type="EMBL" id="ABT16532.1"/>
    </source>
</evidence>